<dbReference type="InterPro" id="IPR002213">
    <property type="entry name" value="UDP_glucos_trans"/>
</dbReference>
<organism evidence="2 3">
    <name type="scientific">Sphaerobolus stellatus (strain SS14)</name>
    <dbReference type="NCBI Taxonomy" id="990650"/>
    <lineage>
        <taxon>Eukaryota</taxon>
        <taxon>Fungi</taxon>
        <taxon>Dikarya</taxon>
        <taxon>Basidiomycota</taxon>
        <taxon>Agaricomycotina</taxon>
        <taxon>Agaricomycetes</taxon>
        <taxon>Phallomycetidae</taxon>
        <taxon>Geastrales</taxon>
        <taxon>Sphaerobolaceae</taxon>
        <taxon>Sphaerobolus</taxon>
    </lineage>
</organism>
<dbReference type="PANTHER" id="PTHR48045:SF31">
    <property type="entry name" value="UDP-GLYCOSYLTRANSFERASE 76B1-LIKE"/>
    <property type="match status" value="1"/>
</dbReference>
<reference evidence="2 3" key="1">
    <citation type="submission" date="2014-06" db="EMBL/GenBank/DDBJ databases">
        <title>Evolutionary Origins and Diversification of the Mycorrhizal Mutualists.</title>
        <authorList>
            <consortium name="DOE Joint Genome Institute"/>
            <consortium name="Mycorrhizal Genomics Consortium"/>
            <person name="Kohler A."/>
            <person name="Kuo A."/>
            <person name="Nagy L.G."/>
            <person name="Floudas D."/>
            <person name="Copeland A."/>
            <person name="Barry K.W."/>
            <person name="Cichocki N."/>
            <person name="Veneault-Fourrey C."/>
            <person name="LaButti K."/>
            <person name="Lindquist E.A."/>
            <person name="Lipzen A."/>
            <person name="Lundell T."/>
            <person name="Morin E."/>
            <person name="Murat C."/>
            <person name="Riley R."/>
            <person name="Ohm R."/>
            <person name="Sun H."/>
            <person name="Tunlid A."/>
            <person name="Henrissat B."/>
            <person name="Grigoriev I.V."/>
            <person name="Hibbett D.S."/>
            <person name="Martin F."/>
        </authorList>
    </citation>
    <scope>NUCLEOTIDE SEQUENCE [LARGE SCALE GENOMIC DNA]</scope>
    <source>
        <strain evidence="2 3">SS14</strain>
    </source>
</reference>
<evidence type="ECO:0000256" key="1">
    <source>
        <dbReference type="ARBA" id="ARBA00022679"/>
    </source>
</evidence>
<name>A0A0C9W3E1_SPHS4</name>
<proteinExistence type="predicted"/>
<keyword evidence="1 2" id="KW-0808">Transferase</keyword>
<dbReference type="GO" id="GO:0008194">
    <property type="term" value="F:UDP-glycosyltransferase activity"/>
    <property type="evidence" value="ECO:0007669"/>
    <property type="project" value="InterPro"/>
</dbReference>
<dbReference type="PANTHER" id="PTHR48045">
    <property type="entry name" value="UDP-GLYCOSYLTRANSFERASE 72B1"/>
    <property type="match status" value="1"/>
</dbReference>
<dbReference type="AlphaFoldDB" id="A0A0C9W3E1"/>
<dbReference type="OrthoDB" id="5835829at2759"/>
<evidence type="ECO:0000313" key="3">
    <source>
        <dbReference type="Proteomes" id="UP000054279"/>
    </source>
</evidence>
<dbReference type="HOGENOM" id="CLU_001724_12_0_1"/>
<dbReference type="Gene3D" id="3.40.50.2000">
    <property type="entry name" value="Glycogen Phosphorylase B"/>
    <property type="match status" value="1"/>
</dbReference>
<dbReference type="Pfam" id="PF00201">
    <property type="entry name" value="UDPGT"/>
    <property type="match status" value="1"/>
</dbReference>
<accession>A0A0C9W3E1</accession>
<protein>
    <submittedName>
        <fullName evidence="2">Glycosyltransferase family 1 protein</fullName>
    </submittedName>
</protein>
<gene>
    <name evidence="2" type="ORF">M422DRAFT_206413</name>
</gene>
<evidence type="ECO:0000313" key="2">
    <source>
        <dbReference type="EMBL" id="KIJ46305.1"/>
    </source>
</evidence>
<dbReference type="SUPFAM" id="SSF53756">
    <property type="entry name" value="UDP-Glycosyltransferase/glycogen phosphorylase"/>
    <property type="match status" value="1"/>
</dbReference>
<dbReference type="Proteomes" id="UP000054279">
    <property type="component" value="Unassembled WGS sequence"/>
</dbReference>
<dbReference type="EMBL" id="KN837108">
    <property type="protein sequence ID" value="KIJ46305.1"/>
    <property type="molecule type" value="Genomic_DNA"/>
</dbReference>
<keyword evidence="3" id="KW-1185">Reference proteome</keyword>
<sequence length="181" mass="19983">MWKILDAVIDTKFPFILAHASPFAVVPETIRQRVKVFGFGILTTWAPQQMILGHKVTGWFLTHGGQNSITEALAEGIPMYVFPAIATSLSLVLNVSYQLVETRTGAGLKPLKRGPLKRGVKPEGTLEAIEKEARWILADARGPNGKIKRQNAEAIKVKMGKAWKEGGEAITQLRELLSREL</sequence>